<dbReference type="SUPFAM" id="SSF56529">
    <property type="entry name" value="FAH"/>
    <property type="match status" value="1"/>
</dbReference>
<comment type="caution">
    <text evidence="3">The sequence shown here is derived from an EMBL/GenBank/DDBJ whole genome shotgun (WGS) entry which is preliminary data.</text>
</comment>
<dbReference type="GO" id="GO:0046872">
    <property type="term" value="F:metal ion binding"/>
    <property type="evidence" value="ECO:0007669"/>
    <property type="project" value="UniProtKB-KW"/>
</dbReference>
<dbReference type="Pfam" id="PF01557">
    <property type="entry name" value="FAA_hydrolase"/>
    <property type="match status" value="1"/>
</dbReference>
<dbReference type="PANTHER" id="PTHR11820">
    <property type="entry name" value="ACYLPYRUVASE"/>
    <property type="match status" value="1"/>
</dbReference>
<dbReference type="Gene3D" id="3.90.850.10">
    <property type="entry name" value="Fumarylacetoacetase-like, C-terminal domain"/>
    <property type="match status" value="1"/>
</dbReference>
<sequence>MTSYVLPVPPQPSLPVSGSEARFPVRRIWCVGRNYADHAREMGHDPDREPPFFFAKPSDALLSDGAALPYPPMTADLHYEAELVVAIGKGGAAIAAEDAAAHVWGFAAGNDFTRRDLQSVAKKMSRPWDMAKGFDHSAACGPLRPVAATGPMQSGAIRLLVDDEPRQQGDLSQMIWSVPEVIAHLSRFVALAPGDLIFTGTPSGVGPVLAGSRVTVQIDGLEPLVTEITDPRAG</sequence>
<keyword evidence="1" id="KW-0479">Metal-binding</keyword>
<proteinExistence type="predicted"/>
<evidence type="ECO:0000313" key="3">
    <source>
        <dbReference type="EMBL" id="RJL06605.1"/>
    </source>
</evidence>
<dbReference type="InterPro" id="IPR011234">
    <property type="entry name" value="Fumarylacetoacetase-like_C"/>
</dbReference>
<keyword evidence="4" id="KW-1185">Reference proteome</keyword>
<organism evidence="3 4">
    <name type="scientific">Paracoccus siganidrum</name>
    <dbReference type="NCBI Taxonomy" id="1276757"/>
    <lineage>
        <taxon>Bacteria</taxon>
        <taxon>Pseudomonadati</taxon>
        <taxon>Pseudomonadota</taxon>
        <taxon>Alphaproteobacteria</taxon>
        <taxon>Rhodobacterales</taxon>
        <taxon>Paracoccaceae</taxon>
        <taxon>Paracoccus</taxon>
    </lineage>
</organism>
<evidence type="ECO:0000313" key="4">
    <source>
        <dbReference type="Proteomes" id="UP000283587"/>
    </source>
</evidence>
<evidence type="ECO:0000256" key="1">
    <source>
        <dbReference type="ARBA" id="ARBA00022723"/>
    </source>
</evidence>
<keyword evidence="3" id="KW-0378">Hydrolase</keyword>
<reference evidence="4" key="1">
    <citation type="submission" date="2018-09" db="EMBL/GenBank/DDBJ databases">
        <title>Paracoccus onubensis nov. sp. a moderate halophilic bacterium isolated from Gruta de las Maravillas (Aracena, Spain).</title>
        <authorList>
            <person name="Jurado V."/>
            <person name="Gutierrez-Patricio S."/>
            <person name="Gonzalez-Pimentel J.L."/>
            <person name="Miller A.Z."/>
            <person name="Laiz L."/>
            <person name="Saiz-Jimenez C."/>
        </authorList>
    </citation>
    <scope>NUCLEOTIDE SEQUENCE [LARGE SCALE GENOMIC DNA]</scope>
    <source>
        <strain evidence="4">DSM 26381</strain>
    </source>
</reference>
<dbReference type="AlphaFoldDB" id="A0A419A0Z3"/>
<dbReference type="RefSeq" id="WP_119900215.1">
    <property type="nucleotide sequence ID" value="NZ_QNRC01000011.1"/>
</dbReference>
<dbReference type="Proteomes" id="UP000283587">
    <property type="component" value="Unassembled WGS sequence"/>
</dbReference>
<name>A0A419A0Z3_9RHOB</name>
<dbReference type="EMBL" id="QZEW01000095">
    <property type="protein sequence ID" value="RJL06605.1"/>
    <property type="molecule type" value="Genomic_DNA"/>
</dbReference>
<evidence type="ECO:0000259" key="2">
    <source>
        <dbReference type="Pfam" id="PF01557"/>
    </source>
</evidence>
<gene>
    <name evidence="3" type="ORF">D3P05_18150</name>
</gene>
<feature type="domain" description="Fumarylacetoacetase-like C-terminal" evidence="2">
    <location>
        <begin position="28"/>
        <end position="228"/>
    </location>
</feature>
<dbReference type="InterPro" id="IPR036663">
    <property type="entry name" value="Fumarylacetoacetase_C_sf"/>
</dbReference>
<dbReference type="OrthoDB" id="5197601at2"/>
<accession>A0A419A0Z3</accession>
<dbReference type="GO" id="GO:0018773">
    <property type="term" value="F:acetylpyruvate hydrolase activity"/>
    <property type="evidence" value="ECO:0007669"/>
    <property type="project" value="TreeGrafter"/>
</dbReference>
<protein>
    <submittedName>
        <fullName evidence="3">FAA hydrolase family protein</fullName>
    </submittedName>
</protein>
<dbReference type="PANTHER" id="PTHR11820:SF90">
    <property type="entry name" value="FLUTATHIONE S-TRANSFERASE"/>
    <property type="match status" value="1"/>
</dbReference>